<dbReference type="GO" id="GO:0016491">
    <property type="term" value="F:oxidoreductase activity"/>
    <property type="evidence" value="ECO:0007669"/>
    <property type="project" value="UniProtKB-KW"/>
</dbReference>
<proteinExistence type="predicted"/>
<dbReference type="InterPro" id="IPR051349">
    <property type="entry name" value="Hydrogenase_assoc-protein"/>
</dbReference>
<dbReference type="AlphaFoldDB" id="A0A2M7RSD4"/>
<name>A0A2M7RSD4_9BACT</name>
<reference evidence="4" key="1">
    <citation type="submission" date="2017-09" db="EMBL/GenBank/DDBJ databases">
        <title>Depth-based differentiation of microbial function through sediment-hosted aquifers and enrichment of novel symbionts in the deep terrestrial subsurface.</title>
        <authorList>
            <person name="Probst A.J."/>
            <person name="Ladd B."/>
            <person name="Jarett J.K."/>
            <person name="Geller-Mcgrath D.E."/>
            <person name="Sieber C.M.K."/>
            <person name="Emerson J.B."/>
            <person name="Anantharaman K."/>
            <person name="Thomas B.C."/>
            <person name="Malmstrom R."/>
            <person name="Stieglmeier M."/>
            <person name="Klingl A."/>
            <person name="Woyke T."/>
            <person name="Ryan C.M."/>
            <person name="Banfield J.F."/>
        </authorList>
    </citation>
    <scope>NUCLEOTIDE SEQUENCE [LARGE SCALE GENOMIC DNA]</scope>
</reference>
<dbReference type="EMBL" id="PFMK01000042">
    <property type="protein sequence ID" value="PIZ02884.1"/>
    <property type="molecule type" value="Genomic_DNA"/>
</dbReference>
<evidence type="ECO:0000313" key="3">
    <source>
        <dbReference type="EMBL" id="PIZ02884.1"/>
    </source>
</evidence>
<dbReference type="Gene3D" id="3.40.50.700">
    <property type="entry name" value="NADH:ubiquinone oxidoreductase-like, 20kDa subunit"/>
    <property type="match status" value="1"/>
</dbReference>
<protein>
    <recommendedName>
        <fullName evidence="2">NADH:ubiquinone oxidoreductase-like 20kDa subunit domain-containing protein</fullName>
    </recommendedName>
</protein>
<evidence type="ECO:0000313" key="4">
    <source>
        <dbReference type="Proteomes" id="UP000231069"/>
    </source>
</evidence>
<keyword evidence="1" id="KW-0560">Oxidoreductase</keyword>
<dbReference type="Pfam" id="PF01058">
    <property type="entry name" value="Oxidored_q6"/>
    <property type="match status" value="1"/>
</dbReference>
<dbReference type="InterPro" id="IPR037024">
    <property type="entry name" value="NiFe_Hase_small_N_sf"/>
</dbReference>
<dbReference type="Proteomes" id="UP000231069">
    <property type="component" value="Unassembled WGS sequence"/>
</dbReference>
<organism evidence="3 4">
    <name type="scientific">Candidatus Gottesmanbacteria bacterium CG_4_10_14_0_8_um_filter_37_24</name>
    <dbReference type="NCBI Taxonomy" id="1974574"/>
    <lineage>
        <taxon>Bacteria</taxon>
        <taxon>Candidatus Gottesmaniibacteriota</taxon>
    </lineage>
</organism>
<evidence type="ECO:0000256" key="1">
    <source>
        <dbReference type="ARBA" id="ARBA00023002"/>
    </source>
</evidence>
<accession>A0A2M7RSD4</accession>
<gene>
    <name evidence="3" type="ORF">COY59_02375</name>
</gene>
<dbReference type="InterPro" id="IPR006137">
    <property type="entry name" value="NADH_UbQ_OxRdtase-like_20kDa"/>
</dbReference>
<dbReference type="SUPFAM" id="SSF56770">
    <property type="entry name" value="HydA/Nqo6-like"/>
    <property type="match status" value="1"/>
</dbReference>
<dbReference type="PANTHER" id="PTHR42845">
    <property type="entry name" value="COENZYME F420-REDUCING HYDROGENASE, GAMMA SUBUNIT"/>
    <property type="match status" value="1"/>
</dbReference>
<dbReference type="PANTHER" id="PTHR42845:SF1">
    <property type="entry name" value="HYDROGENASE SMALL SUBUNIT"/>
    <property type="match status" value="1"/>
</dbReference>
<evidence type="ECO:0000259" key="2">
    <source>
        <dbReference type="Pfam" id="PF01058"/>
    </source>
</evidence>
<comment type="caution">
    <text evidence="3">The sequence shown here is derived from an EMBL/GenBank/DDBJ whole genome shotgun (WGS) entry which is preliminary data.</text>
</comment>
<sequence>MLKKLKVGWFSFSCSEDSTIIFTELLNSHYQKWKNEIDFRSILVMQKKEDVDNLDVAFIEGAITSVLQEEKLKSIRRKAKKLVAVGSCAIIGMPSVQRNMFDEKIKSELSPFLIRFAYLDKVKKISDVVMVDDMVPGCPMNEEVFLKVINKYLCEFGITNKQK</sequence>
<dbReference type="GO" id="GO:0051536">
    <property type="term" value="F:iron-sulfur cluster binding"/>
    <property type="evidence" value="ECO:0007669"/>
    <property type="project" value="InterPro"/>
</dbReference>
<feature type="domain" description="NADH:ubiquinone oxidoreductase-like 20kDa subunit" evidence="2">
    <location>
        <begin position="35"/>
        <end position="151"/>
    </location>
</feature>